<sequence>MAAAVEALYVVLEREGAILPRQEGFSGVYVFFSPINFVIPPMGAVMLSLRLRVCIPPGYFGRFLALTDVNQPDVFTESYIMTPDMTEELSVVLFNHGDQFFYGHAGMAVVMLMLIRVVFPVVRQEKHHKKTPFFSQFTCLRVPADMFERKMVSFSVVVPELTCLYLHEHDYDVLAFLREALPDFLSSTLHFISPPMQQAYIGATLVSIAPSMRVIISVGSFVMVPGGEVAALVRADLHDYVQLALRRDLRDRGIFVNVPLLNLIQVCEEPEFLQS</sequence>
<feature type="transmembrane region" description="Helical" evidence="1">
    <location>
        <begin position="28"/>
        <end position="49"/>
    </location>
</feature>
<dbReference type="InterPro" id="IPR029054">
    <property type="entry name" value="dUTPase-like"/>
</dbReference>
<name>A0A7D0PJH6_9ADEN</name>
<dbReference type="Gene3D" id="2.70.40.10">
    <property type="match status" value="1"/>
</dbReference>
<accession>A0A7D0PJH6</accession>
<evidence type="ECO:0000259" key="2">
    <source>
        <dbReference type="Pfam" id="PF00692"/>
    </source>
</evidence>
<evidence type="ECO:0000313" key="4">
    <source>
        <dbReference type="Proteomes" id="UP000509332"/>
    </source>
</evidence>
<dbReference type="EMBL" id="MN628614">
    <property type="protein sequence ID" value="QGY64385.1"/>
    <property type="molecule type" value="Genomic_DNA"/>
</dbReference>
<feature type="transmembrane region" description="Helical" evidence="1">
    <location>
        <begin position="100"/>
        <end position="119"/>
    </location>
</feature>
<keyword evidence="1" id="KW-0472">Membrane</keyword>
<proteinExistence type="predicted"/>
<dbReference type="InterPro" id="IPR036157">
    <property type="entry name" value="dUTPase-like_sf"/>
</dbReference>
<feature type="domain" description="dUTPase-like" evidence="2">
    <location>
        <begin position="28"/>
        <end position="131"/>
    </location>
</feature>
<dbReference type="Pfam" id="PF00692">
    <property type="entry name" value="dUTPase"/>
    <property type="match status" value="1"/>
</dbReference>
<keyword evidence="1" id="KW-1133">Transmembrane helix</keyword>
<evidence type="ECO:0000256" key="1">
    <source>
        <dbReference type="SAM" id="Phobius"/>
    </source>
</evidence>
<protein>
    <submittedName>
        <fullName evidence="3">Control protein E4orf2</fullName>
    </submittedName>
</protein>
<keyword evidence="1" id="KW-0812">Transmembrane</keyword>
<dbReference type="Proteomes" id="UP000509332">
    <property type="component" value="Segment"/>
</dbReference>
<organism evidence="3 4">
    <name type="scientific">Human mastadenovirus C</name>
    <dbReference type="NCBI Taxonomy" id="129951"/>
    <lineage>
        <taxon>Viruses</taxon>
        <taxon>Varidnaviria</taxon>
        <taxon>Bamfordvirae</taxon>
        <taxon>Preplasmiviricota</taxon>
        <taxon>Polisuviricotina</taxon>
        <taxon>Pharingeaviricetes</taxon>
        <taxon>Rowavirales</taxon>
        <taxon>Adenoviridae</taxon>
        <taxon>Mastadenovirus</taxon>
        <taxon>Mastadenovirus caesari</taxon>
    </lineage>
</organism>
<reference evidence="3 4" key="1">
    <citation type="journal article" date="2020" name="Viruses">
        <title>Genomic Analyses of Potential Novel Recombinant Human Adenovirus C in Brazil.</title>
        <authorList>
            <person name="Tahmasebi R."/>
            <person name="Costa A.C.D."/>
            <person name="Tardy K."/>
            <person name="Tinker R.J."/>
            <person name="Milagres F.A.P."/>
            <person name="Brustulin R."/>
            <person name="Teles M.D.A.R."/>
            <person name="Chagas R.T.D."/>
            <person name="Soares C.V.D.A."/>
            <person name="Watanabe A.S.A."/>
            <person name="Alencar C.S."/>
            <person name="Villanova F."/>
            <person name="Deng X."/>
            <person name="Delwart E."/>
            <person name="Luchs A."/>
            <person name="Leal E."/>
            <person name="Sabino E.C."/>
        </authorList>
    </citation>
    <scope>NUCLEOTIDE SEQUENCE [LARGE SCALE GENOMIC DNA]</scope>
    <source>
        <strain evidence="3">245-Araguaina</strain>
    </source>
</reference>
<evidence type="ECO:0000313" key="3">
    <source>
        <dbReference type="EMBL" id="QGY64385.1"/>
    </source>
</evidence>
<dbReference type="SUPFAM" id="SSF51283">
    <property type="entry name" value="dUTPase-like"/>
    <property type="match status" value="1"/>
</dbReference>